<dbReference type="EMBL" id="AP019308">
    <property type="protein sequence ID" value="BBH19226.1"/>
    <property type="molecule type" value="Genomic_DNA"/>
</dbReference>
<dbReference type="AlphaFoldDB" id="A0A3G9ILL0"/>
<accession>A0A3G9ILL0</accession>
<evidence type="ECO:0000259" key="1">
    <source>
        <dbReference type="Pfam" id="PF04892"/>
    </source>
</evidence>
<name>A0A3G9ILL0_9BACL</name>
<organism evidence="2 3">
    <name type="scientific">Paenibacillus baekrokdamisoli</name>
    <dbReference type="NCBI Taxonomy" id="1712516"/>
    <lineage>
        <taxon>Bacteria</taxon>
        <taxon>Bacillati</taxon>
        <taxon>Bacillota</taxon>
        <taxon>Bacilli</taxon>
        <taxon>Bacillales</taxon>
        <taxon>Paenibacillaceae</taxon>
        <taxon>Paenibacillus</taxon>
    </lineage>
</organism>
<keyword evidence="3" id="KW-1185">Reference proteome</keyword>
<dbReference type="Pfam" id="PF04892">
    <property type="entry name" value="VanZ"/>
    <property type="match status" value="1"/>
</dbReference>
<feature type="domain" description="VanZ-like" evidence="1">
    <location>
        <begin position="38"/>
        <end position="154"/>
    </location>
</feature>
<proteinExistence type="predicted"/>
<dbReference type="InterPro" id="IPR053150">
    <property type="entry name" value="Teicoplanin_resist-assoc"/>
</dbReference>
<dbReference type="Proteomes" id="UP000275368">
    <property type="component" value="Chromosome"/>
</dbReference>
<dbReference type="KEGG" id="pbk:Back11_05710"/>
<protein>
    <recommendedName>
        <fullName evidence="1">VanZ-like domain-containing protein</fullName>
    </recommendedName>
</protein>
<dbReference type="PANTHER" id="PTHR36834">
    <property type="entry name" value="MEMBRANE PROTEIN-RELATED"/>
    <property type="match status" value="1"/>
</dbReference>
<dbReference type="PANTHER" id="PTHR36834:SF1">
    <property type="entry name" value="INTEGRAL MEMBRANE PROTEIN"/>
    <property type="match status" value="1"/>
</dbReference>
<evidence type="ECO:0000313" key="2">
    <source>
        <dbReference type="EMBL" id="BBH19226.1"/>
    </source>
</evidence>
<evidence type="ECO:0000313" key="3">
    <source>
        <dbReference type="Proteomes" id="UP000275368"/>
    </source>
</evidence>
<reference evidence="2 3" key="1">
    <citation type="submission" date="2018-11" db="EMBL/GenBank/DDBJ databases">
        <title>Complete genome sequence of Paenibacillus baekrokdamisoli strain KCTC 33723.</title>
        <authorList>
            <person name="Kang S.W."/>
            <person name="Lee K.C."/>
            <person name="Kim K.K."/>
            <person name="Kim J.S."/>
            <person name="Kim D.S."/>
            <person name="Ko S.H."/>
            <person name="Yang S.H."/>
            <person name="Lee J.S."/>
        </authorList>
    </citation>
    <scope>NUCLEOTIDE SEQUENCE [LARGE SCALE GENOMIC DNA]</scope>
    <source>
        <strain evidence="2 3">KCTC 33723</strain>
    </source>
</reference>
<sequence length="315" mass="36077">MADKIFIILKRCKMNFINEREKKFTKRQIILLILIIGYYSLLLIATTFGRSAENIFVRTIDFDVLSEYQQAWNQFSFHSFFHIIVNIGMLFPLGILLPLFSEVFLKAKWMLFSSITTSLFIETLQFITLRGSAELDDLLHNTIGMMLGYCILNIALIFLKKKESYTQIVKYLILPTAVSFVALGIIISYQMKEFGNMPFDPYGKTDMSHVTIKTSLELSDEGKKMPVYDSKGQKVRDVDIISPKEAFQKLKQGDMYPMGPFGAGEEFEGETLVITEYNLEHATDTKGFSQPVYIFRVQLKDNDVVLTAPPISARK</sequence>
<gene>
    <name evidence="2" type="ORF">Back11_05710</name>
</gene>
<dbReference type="InterPro" id="IPR006976">
    <property type="entry name" value="VanZ-like"/>
</dbReference>